<sequence length="124" mass="14191">MFLWVLLLCLINLSFASLFQMNLRILGVFKLLLLLLIPRIRVLGGSSGSSMNYAVCFLCFLMDQKGTGLMCSNSTIKLSSLWSWVGSASMQKAQCFTRSSDMYRISFMFESIQNDFCLHYELKR</sequence>
<evidence type="ECO:0000256" key="2">
    <source>
        <dbReference type="SAM" id="SignalP"/>
    </source>
</evidence>
<accession>A0A7C8Z9Q3</accession>
<feature type="transmembrane region" description="Helical" evidence="1">
    <location>
        <begin position="40"/>
        <end position="61"/>
    </location>
</feature>
<name>A0A7C8Z9Q3_OPUST</name>
<keyword evidence="1" id="KW-0472">Membrane</keyword>
<reference evidence="3" key="1">
    <citation type="journal article" date="2013" name="J. Plant Res.">
        <title>Effect of fungi and light on seed germination of three Opuntia species from semiarid lands of central Mexico.</title>
        <authorList>
            <person name="Delgado-Sanchez P."/>
            <person name="Jimenez-Bremont J.F."/>
            <person name="Guerrero-Gonzalez Mde L."/>
            <person name="Flores J."/>
        </authorList>
    </citation>
    <scope>NUCLEOTIDE SEQUENCE</scope>
    <source>
        <tissue evidence="3">Cladode</tissue>
    </source>
</reference>
<evidence type="ECO:0000256" key="1">
    <source>
        <dbReference type="SAM" id="Phobius"/>
    </source>
</evidence>
<keyword evidence="2" id="KW-0732">Signal</keyword>
<keyword evidence="1" id="KW-0812">Transmembrane</keyword>
<feature type="signal peptide" evidence="2">
    <location>
        <begin position="1"/>
        <end position="16"/>
    </location>
</feature>
<evidence type="ECO:0000313" key="3">
    <source>
        <dbReference type="EMBL" id="MBA4636853.1"/>
    </source>
</evidence>
<keyword evidence="1" id="KW-1133">Transmembrane helix</keyword>
<reference evidence="3" key="2">
    <citation type="submission" date="2020-07" db="EMBL/GenBank/DDBJ databases">
        <authorList>
            <person name="Vera ALvarez R."/>
            <person name="Arias-Moreno D.M."/>
            <person name="Jimenez-Jacinto V."/>
            <person name="Jimenez-Bremont J.F."/>
            <person name="Swaminathan K."/>
            <person name="Moose S.P."/>
            <person name="Guerrero-Gonzalez M.L."/>
            <person name="Marino-Ramirez L."/>
            <person name="Landsman D."/>
            <person name="Rodriguez-Kessler M."/>
            <person name="Delgado-Sanchez P."/>
        </authorList>
    </citation>
    <scope>NUCLEOTIDE SEQUENCE</scope>
    <source>
        <tissue evidence="3">Cladode</tissue>
    </source>
</reference>
<evidence type="ECO:0008006" key="4">
    <source>
        <dbReference type="Google" id="ProtNLM"/>
    </source>
</evidence>
<dbReference type="EMBL" id="GISG01101993">
    <property type="protein sequence ID" value="MBA4636853.1"/>
    <property type="molecule type" value="Transcribed_RNA"/>
</dbReference>
<organism evidence="3">
    <name type="scientific">Opuntia streptacantha</name>
    <name type="common">Prickly pear cactus</name>
    <name type="synonym">Opuntia cardona</name>
    <dbReference type="NCBI Taxonomy" id="393608"/>
    <lineage>
        <taxon>Eukaryota</taxon>
        <taxon>Viridiplantae</taxon>
        <taxon>Streptophyta</taxon>
        <taxon>Embryophyta</taxon>
        <taxon>Tracheophyta</taxon>
        <taxon>Spermatophyta</taxon>
        <taxon>Magnoliopsida</taxon>
        <taxon>eudicotyledons</taxon>
        <taxon>Gunneridae</taxon>
        <taxon>Pentapetalae</taxon>
        <taxon>Caryophyllales</taxon>
        <taxon>Cactineae</taxon>
        <taxon>Cactaceae</taxon>
        <taxon>Opuntioideae</taxon>
        <taxon>Opuntia</taxon>
    </lineage>
</organism>
<protein>
    <recommendedName>
        <fullName evidence="4">Secreted protein</fullName>
    </recommendedName>
</protein>
<proteinExistence type="predicted"/>
<feature type="chain" id="PRO_5027663782" description="Secreted protein" evidence="2">
    <location>
        <begin position="17"/>
        <end position="124"/>
    </location>
</feature>
<dbReference type="AlphaFoldDB" id="A0A7C8Z9Q3"/>